<dbReference type="EMBL" id="SEZJ01000020">
    <property type="protein sequence ID" value="RYU44049.1"/>
    <property type="molecule type" value="Genomic_DNA"/>
</dbReference>
<dbReference type="GO" id="GO:0016758">
    <property type="term" value="F:hexosyltransferase activity"/>
    <property type="evidence" value="ECO:0007669"/>
    <property type="project" value="UniProtKB-ARBA"/>
</dbReference>
<evidence type="ECO:0000313" key="3">
    <source>
        <dbReference type="Proteomes" id="UP000293465"/>
    </source>
</evidence>
<protein>
    <submittedName>
        <fullName evidence="2">Glycosyltransferase</fullName>
    </submittedName>
</protein>
<gene>
    <name evidence="2" type="ORF">ERW49_17170</name>
</gene>
<proteinExistence type="predicted"/>
<dbReference type="GeneID" id="56276807"/>
<evidence type="ECO:0000259" key="1">
    <source>
        <dbReference type="Pfam" id="PF00535"/>
    </source>
</evidence>
<dbReference type="InterPro" id="IPR001173">
    <property type="entry name" value="Glyco_trans_2-like"/>
</dbReference>
<dbReference type="RefSeq" id="WP_130088184.1">
    <property type="nucleotide sequence ID" value="NZ_SEZJ01000020.1"/>
</dbReference>
<dbReference type="Pfam" id="PF00535">
    <property type="entry name" value="Glycos_transf_2"/>
    <property type="match status" value="1"/>
</dbReference>
<dbReference type="SUPFAM" id="SSF53448">
    <property type="entry name" value="Nucleotide-diphospho-sugar transferases"/>
    <property type="match status" value="1"/>
</dbReference>
<dbReference type="AlphaFoldDB" id="A0A4Q5KHJ0"/>
<organism evidence="2 3">
    <name type="scientific">Aliivibrio finisterrensis</name>
    <dbReference type="NCBI Taxonomy" id="511998"/>
    <lineage>
        <taxon>Bacteria</taxon>
        <taxon>Pseudomonadati</taxon>
        <taxon>Pseudomonadota</taxon>
        <taxon>Gammaproteobacteria</taxon>
        <taxon>Vibrionales</taxon>
        <taxon>Vibrionaceae</taxon>
        <taxon>Aliivibrio</taxon>
    </lineage>
</organism>
<dbReference type="CDD" id="cd00761">
    <property type="entry name" value="Glyco_tranf_GTA_type"/>
    <property type="match status" value="1"/>
</dbReference>
<keyword evidence="2" id="KW-0808">Transferase</keyword>
<comment type="caution">
    <text evidence="2">The sequence shown here is derived from an EMBL/GenBank/DDBJ whole genome shotgun (WGS) entry which is preliminary data.</text>
</comment>
<dbReference type="OrthoDB" id="9802649at2"/>
<name>A0A4Q5KHJ0_9GAMM</name>
<dbReference type="PANTHER" id="PTHR22916">
    <property type="entry name" value="GLYCOSYLTRANSFERASE"/>
    <property type="match status" value="1"/>
</dbReference>
<evidence type="ECO:0000313" key="2">
    <source>
        <dbReference type="EMBL" id="RYU44049.1"/>
    </source>
</evidence>
<reference evidence="2 3" key="1">
    <citation type="submission" date="2019-02" db="EMBL/GenBank/DDBJ databases">
        <title>Genome sequences of Aliivibrio finisterrensis strains from farmed Atlantic salmon.</title>
        <authorList>
            <person name="Bowman J.P."/>
        </authorList>
    </citation>
    <scope>NUCLEOTIDE SEQUENCE [LARGE SCALE GENOMIC DNA]</scope>
    <source>
        <strain evidence="2 3">A32</strain>
    </source>
</reference>
<dbReference type="Gene3D" id="3.90.550.10">
    <property type="entry name" value="Spore Coat Polysaccharide Biosynthesis Protein SpsA, Chain A"/>
    <property type="match status" value="1"/>
</dbReference>
<feature type="domain" description="Glycosyltransferase 2-like" evidence="1">
    <location>
        <begin position="11"/>
        <end position="137"/>
    </location>
</feature>
<sequence length="297" mass="34608">MLDLKNKYKISVIIPSFNHAEFIEETIESILSQSFPVHELIILDDGSTDNTRLVLEKYREIHNVKIIFKKNSGCANTINYGIKISTGNYITSCASDDYWDKFKLEKHVLFFEENQDYSASYSGLTVVDQCSQEVKDLTEKRNFPHKGGDIFEDILFHRFQLGSSPVLKKEIFEQIGNYLADMHTEDYEFNLRLSYKYKIGYIPDKLFYYRVIKGKKDDRLAKSTIISDSHLLSIKKYEGEALYRKAKSINSCIAIVNYAGYFKHKKYVISKIKYLTRNDVCSKLFLIGLVKLILLWK</sequence>
<accession>A0A4Q5KHJ0</accession>
<dbReference type="Proteomes" id="UP000293465">
    <property type="component" value="Unassembled WGS sequence"/>
</dbReference>
<dbReference type="InterPro" id="IPR029044">
    <property type="entry name" value="Nucleotide-diphossugar_trans"/>
</dbReference>
<dbReference type="PANTHER" id="PTHR22916:SF3">
    <property type="entry name" value="UDP-GLCNAC:BETAGAL BETA-1,3-N-ACETYLGLUCOSAMINYLTRANSFERASE-LIKE PROTEIN 1"/>
    <property type="match status" value="1"/>
</dbReference>